<organism evidence="7 8">
    <name type="scientific">Dellaglioa carnosa</name>
    <dbReference type="NCBI Taxonomy" id="2995136"/>
    <lineage>
        <taxon>Bacteria</taxon>
        <taxon>Bacillati</taxon>
        <taxon>Bacillota</taxon>
        <taxon>Bacilli</taxon>
        <taxon>Lactobacillales</taxon>
        <taxon>Lactobacillaceae</taxon>
        <taxon>Dellaglioa</taxon>
    </lineage>
</organism>
<evidence type="ECO:0000256" key="2">
    <source>
        <dbReference type="ARBA" id="ARBA00022692"/>
    </source>
</evidence>
<comment type="subcellular location">
    <subcellularLocation>
        <location evidence="1">Membrane</location>
        <topology evidence="1">Multi-pass membrane protein</topology>
    </subcellularLocation>
</comment>
<dbReference type="Pfam" id="PF01740">
    <property type="entry name" value="STAS"/>
    <property type="match status" value="1"/>
</dbReference>
<protein>
    <submittedName>
        <fullName evidence="7">SulP family inorganic anion transporter</fullName>
    </submittedName>
</protein>
<keyword evidence="8" id="KW-1185">Reference proteome</keyword>
<gene>
    <name evidence="7" type="ORF">N0K80_04350</name>
</gene>
<dbReference type="SUPFAM" id="SSF52091">
    <property type="entry name" value="SpoIIaa-like"/>
    <property type="match status" value="1"/>
</dbReference>
<feature type="domain" description="STAS" evidence="6">
    <location>
        <begin position="439"/>
        <end position="537"/>
    </location>
</feature>
<dbReference type="PROSITE" id="PS50801">
    <property type="entry name" value="STAS"/>
    <property type="match status" value="1"/>
</dbReference>
<evidence type="ECO:0000313" key="7">
    <source>
        <dbReference type="EMBL" id="MCZ2491385.1"/>
    </source>
</evidence>
<name>A0ABT4JMQ9_9LACO</name>
<evidence type="ECO:0000256" key="1">
    <source>
        <dbReference type="ARBA" id="ARBA00004141"/>
    </source>
</evidence>
<feature type="transmembrane region" description="Helical" evidence="5">
    <location>
        <begin position="196"/>
        <end position="214"/>
    </location>
</feature>
<comment type="caution">
    <text evidence="7">The sequence shown here is derived from an EMBL/GenBank/DDBJ whole genome shotgun (WGS) entry which is preliminary data.</text>
</comment>
<dbReference type="InterPro" id="IPR011547">
    <property type="entry name" value="SLC26A/SulP_dom"/>
</dbReference>
<dbReference type="InterPro" id="IPR001902">
    <property type="entry name" value="SLC26A/SulP_fam"/>
</dbReference>
<evidence type="ECO:0000313" key="8">
    <source>
        <dbReference type="Proteomes" id="UP001081467"/>
    </source>
</evidence>
<feature type="transmembrane region" description="Helical" evidence="5">
    <location>
        <begin position="247"/>
        <end position="267"/>
    </location>
</feature>
<dbReference type="RefSeq" id="WP_269023897.1">
    <property type="nucleotide sequence ID" value="NZ_JANXKW010000002.1"/>
</dbReference>
<evidence type="ECO:0000259" key="6">
    <source>
        <dbReference type="PROSITE" id="PS50801"/>
    </source>
</evidence>
<accession>A0ABT4JMQ9</accession>
<keyword evidence="3 5" id="KW-1133">Transmembrane helix</keyword>
<dbReference type="PANTHER" id="PTHR11814">
    <property type="entry name" value="SULFATE TRANSPORTER"/>
    <property type="match status" value="1"/>
</dbReference>
<feature type="transmembrane region" description="Helical" evidence="5">
    <location>
        <begin position="25"/>
        <end position="44"/>
    </location>
</feature>
<dbReference type="CDD" id="cd07042">
    <property type="entry name" value="STAS_SulP_like_sulfate_transporter"/>
    <property type="match status" value="1"/>
</dbReference>
<dbReference type="EMBL" id="JANXLI010000002">
    <property type="protein sequence ID" value="MCZ2491385.1"/>
    <property type="molecule type" value="Genomic_DNA"/>
</dbReference>
<reference evidence="7" key="1">
    <citation type="submission" date="2022-09" db="EMBL/GenBank/DDBJ databases">
        <title>Diversity of Dellaglioa algida.</title>
        <authorList>
            <person name="Matthias E."/>
            <person name="Werum V."/>
        </authorList>
    </citation>
    <scope>NUCLEOTIDE SEQUENCE</scope>
    <source>
        <strain evidence="7">TMW 2.2523</strain>
    </source>
</reference>
<dbReference type="Proteomes" id="UP001081467">
    <property type="component" value="Unassembled WGS sequence"/>
</dbReference>
<feature type="transmembrane region" description="Helical" evidence="5">
    <location>
        <begin position="326"/>
        <end position="355"/>
    </location>
</feature>
<dbReference type="InterPro" id="IPR002645">
    <property type="entry name" value="STAS_dom"/>
</dbReference>
<sequence length="538" mass="57024">MISNYISMLKDEFKGYNLAKLAKDLMAGLTVAAVAIPLALAFGVSSGATAAAGLITAIVAGILISTLSGAYYQISGPTGAMAAVLMGVIAQYGLKGVFIATLIAGIILLLAGIFKLGVLTTFIPAPVITGFTSGISIIIAFGQLDNFFGTHSTGGSLIEKIGSYSSLGFQPKLATTLMAVLVVIALFIFPKKWNKVIPASLIAIIVTTAITMVFKLDVATVGKIPTSVISGDRLQLGSLDLQTVENLIVPGASIALLGMIESLLCGASAGRMTGKALDSNQELIAQGIGNMILPFFGGIPATAAIARTSVAIKSGAQTRLTGIFHALALLVSMLLLAPIMAQIPLAALAGVLVVTSWRMNEWSAIKYLFKNKFKSALILFFLTLVSTVIFDLSTAIMMGVMVGIVIFVAKSSILDVVVEDVDLSKVETTQEGLKADWAVVYITGPLFFMSADRLDKALQPLHERDLVIFSLRGVPSIDNTAMAVIQDFYQDAQKKNHEVIFSSVQPNVMKMFERSGFEETAGKDAFYFSVDRVLKEIL</sequence>
<evidence type="ECO:0000256" key="3">
    <source>
        <dbReference type="ARBA" id="ARBA00022989"/>
    </source>
</evidence>
<dbReference type="Pfam" id="PF00916">
    <property type="entry name" value="Sulfate_transp"/>
    <property type="match status" value="1"/>
</dbReference>
<proteinExistence type="predicted"/>
<evidence type="ECO:0000256" key="4">
    <source>
        <dbReference type="ARBA" id="ARBA00023136"/>
    </source>
</evidence>
<feature type="transmembrane region" description="Helical" evidence="5">
    <location>
        <begin position="92"/>
        <end position="114"/>
    </location>
</feature>
<keyword evidence="4 5" id="KW-0472">Membrane</keyword>
<feature type="transmembrane region" description="Helical" evidence="5">
    <location>
        <begin position="121"/>
        <end position="142"/>
    </location>
</feature>
<feature type="transmembrane region" description="Helical" evidence="5">
    <location>
        <begin position="51"/>
        <end position="72"/>
    </location>
</feature>
<evidence type="ECO:0000256" key="5">
    <source>
        <dbReference type="SAM" id="Phobius"/>
    </source>
</evidence>
<keyword evidence="2 5" id="KW-0812">Transmembrane</keyword>
<feature type="transmembrane region" description="Helical" evidence="5">
    <location>
        <begin position="288"/>
        <end position="306"/>
    </location>
</feature>
<dbReference type="Gene3D" id="3.30.750.24">
    <property type="entry name" value="STAS domain"/>
    <property type="match status" value="1"/>
</dbReference>
<dbReference type="InterPro" id="IPR036513">
    <property type="entry name" value="STAS_dom_sf"/>
</dbReference>
<feature type="transmembrane region" description="Helical" evidence="5">
    <location>
        <begin position="376"/>
        <end position="409"/>
    </location>
</feature>
<feature type="transmembrane region" description="Helical" evidence="5">
    <location>
        <begin position="173"/>
        <end position="189"/>
    </location>
</feature>